<proteinExistence type="predicted"/>
<dbReference type="RefSeq" id="WP_145716395.1">
    <property type="nucleotide sequence ID" value="NZ_BSPF01000131.1"/>
</dbReference>
<comment type="caution">
    <text evidence="1">The sequence shown here is derived from an EMBL/GenBank/DDBJ whole genome shotgun (WGS) entry which is preliminary data.</text>
</comment>
<evidence type="ECO:0000313" key="2">
    <source>
        <dbReference type="Proteomes" id="UP000317122"/>
    </source>
</evidence>
<dbReference type="EMBL" id="VLKT01000010">
    <property type="protein sequence ID" value="TWI39162.1"/>
    <property type="molecule type" value="Genomic_DNA"/>
</dbReference>
<sequence>MATMLENHIAWMKKEVASLADRIRIIEDEEARFYSRHDGEPEVDMTQTFLAENKLKKAELENLLKQYGIG</sequence>
<name>A0A562P3X8_9HYPH</name>
<evidence type="ECO:0000313" key="1">
    <source>
        <dbReference type="EMBL" id="TWI39162.1"/>
    </source>
</evidence>
<gene>
    <name evidence="1" type="ORF">IQ26_02011</name>
</gene>
<accession>A0A562P3X8</accession>
<reference evidence="1 2" key="1">
    <citation type="journal article" date="2015" name="Stand. Genomic Sci.">
        <title>Genomic Encyclopedia of Bacterial and Archaeal Type Strains, Phase III: the genomes of soil and plant-associated and newly described type strains.</title>
        <authorList>
            <person name="Whitman W.B."/>
            <person name="Woyke T."/>
            <person name="Klenk H.P."/>
            <person name="Zhou Y."/>
            <person name="Lilburn T.G."/>
            <person name="Beck B.J."/>
            <person name="De Vos P."/>
            <person name="Vandamme P."/>
            <person name="Eisen J.A."/>
            <person name="Garrity G."/>
            <person name="Hugenholtz P."/>
            <person name="Kyrpides N.C."/>
        </authorList>
    </citation>
    <scope>NUCLEOTIDE SEQUENCE [LARGE SCALE GENOMIC DNA]</scope>
    <source>
        <strain evidence="1 2">CGMCC 1.2546</strain>
    </source>
</reference>
<protein>
    <submittedName>
        <fullName evidence="1">Uncharacterized protein</fullName>
    </submittedName>
</protein>
<dbReference type="OrthoDB" id="9961146at2"/>
<dbReference type="Proteomes" id="UP000317122">
    <property type="component" value="Unassembled WGS sequence"/>
</dbReference>
<organism evidence="1 2">
    <name type="scientific">Mesorhizobium tianshanense</name>
    <dbReference type="NCBI Taxonomy" id="39844"/>
    <lineage>
        <taxon>Bacteria</taxon>
        <taxon>Pseudomonadati</taxon>
        <taxon>Pseudomonadota</taxon>
        <taxon>Alphaproteobacteria</taxon>
        <taxon>Hyphomicrobiales</taxon>
        <taxon>Phyllobacteriaceae</taxon>
        <taxon>Mesorhizobium</taxon>
    </lineage>
</organism>
<dbReference type="AlphaFoldDB" id="A0A562P3X8"/>
<keyword evidence="2" id="KW-1185">Reference proteome</keyword>